<dbReference type="EMBL" id="CAJVPU010024771">
    <property type="protein sequence ID" value="CAG8693644.1"/>
    <property type="molecule type" value="Genomic_DNA"/>
</dbReference>
<reference evidence="1" key="1">
    <citation type="submission" date="2021-06" db="EMBL/GenBank/DDBJ databases">
        <authorList>
            <person name="Kallberg Y."/>
            <person name="Tangrot J."/>
            <person name="Rosling A."/>
        </authorList>
    </citation>
    <scope>NUCLEOTIDE SEQUENCE</scope>
    <source>
        <strain evidence="1">IL203A</strain>
    </source>
</reference>
<organism evidence="1 2">
    <name type="scientific">Dentiscutata heterogama</name>
    <dbReference type="NCBI Taxonomy" id="1316150"/>
    <lineage>
        <taxon>Eukaryota</taxon>
        <taxon>Fungi</taxon>
        <taxon>Fungi incertae sedis</taxon>
        <taxon>Mucoromycota</taxon>
        <taxon>Glomeromycotina</taxon>
        <taxon>Glomeromycetes</taxon>
        <taxon>Diversisporales</taxon>
        <taxon>Gigasporaceae</taxon>
        <taxon>Dentiscutata</taxon>
    </lineage>
</organism>
<keyword evidence="2" id="KW-1185">Reference proteome</keyword>
<evidence type="ECO:0000313" key="1">
    <source>
        <dbReference type="EMBL" id="CAG8693644.1"/>
    </source>
</evidence>
<evidence type="ECO:0000313" key="2">
    <source>
        <dbReference type="Proteomes" id="UP000789702"/>
    </source>
</evidence>
<sequence>MAQAVTKVLDKMECNITTMRGIQYNETFVDFLVVFISISTLAIQWIILNLAGLTIRFLQQVRNKSDNSFDLLEINFLNFPELINKWQCVYNYLGPIICAKDQTKIAEMIEVDRHQNRFVRYIQIQQTSISHSITIDKLQQKLIILKKATYITVFAISA</sequence>
<protein>
    <submittedName>
        <fullName evidence="1">16436_t:CDS:1</fullName>
    </submittedName>
</protein>
<gene>
    <name evidence="1" type="ORF">DHETER_LOCUS11384</name>
</gene>
<dbReference type="Proteomes" id="UP000789702">
    <property type="component" value="Unassembled WGS sequence"/>
</dbReference>
<comment type="caution">
    <text evidence="1">The sequence shown here is derived from an EMBL/GenBank/DDBJ whole genome shotgun (WGS) entry which is preliminary data.</text>
</comment>
<feature type="non-terminal residue" evidence="1">
    <location>
        <position position="158"/>
    </location>
</feature>
<accession>A0ACA9P7I0</accession>
<name>A0ACA9P7I0_9GLOM</name>
<proteinExistence type="predicted"/>